<keyword evidence="2" id="KW-1185">Reference proteome</keyword>
<gene>
    <name evidence="1" type="ORF">NSK11_contig00059-0008</name>
</gene>
<reference evidence="1 2" key="2">
    <citation type="journal article" date="2016" name="Genome Announc.">
        <title>Draft Genome Sequence of Erythromycin- and Oxytetracycline-Sensitive Nocardia seriolae Strain U-1 (NBRC 110359).</title>
        <authorList>
            <person name="Imajoh M."/>
            <person name="Sukeda M."/>
            <person name="Shimizu M."/>
            <person name="Yamane J."/>
            <person name="Ohnishi K."/>
            <person name="Oshima S."/>
        </authorList>
    </citation>
    <scope>NUCLEOTIDE SEQUENCE [LARGE SCALE GENOMIC DNA]</scope>
    <source>
        <strain evidence="1 2">U-1</strain>
    </source>
</reference>
<sequence length="235" mass="24519">MRALLITVVVLAIALFVGDRVAVTVAQNEIARQIKTRYDLPNQPGVGIGGFPFLTQAVEGKYGEVDIRIGDTTQQQVSVKDVDVKLSDVTASISDLTQNHASNIVAATATATALVPYDVVQHYAPKELESISDGPDGLSATGKFSVAGVSVPATVIITVTPTDNGIEITPVSAKPRSGGPAIPLAPLRQSLTFTVPLQQLPLGAKLTTIKPTSNGLEATAVAHDVHLSDIPVTKQ</sequence>
<comment type="caution">
    <text evidence="1">The sequence shown here is derived from an EMBL/GenBank/DDBJ whole genome shotgun (WGS) entry which is preliminary data.</text>
</comment>
<evidence type="ECO:0000313" key="1">
    <source>
        <dbReference type="EMBL" id="GAP29563.1"/>
    </source>
</evidence>
<proteinExistence type="predicted"/>
<evidence type="ECO:0000313" key="2">
    <source>
        <dbReference type="Proteomes" id="UP000037179"/>
    </source>
</evidence>
<dbReference type="EMBL" id="BBYQ01000059">
    <property type="protein sequence ID" value="GAP29563.1"/>
    <property type="molecule type" value="Genomic_DNA"/>
</dbReference>
<organism evidence="1 2">
    <name type="scientific">Nocardia seriolae</name>
    <dbReference type="NCBI Taxonomy" id="37332"/>
    <lineage>
        <taxon>Bacteria</taxon>
        <taxon>Bacillati</taxon>
        <taxon>Actinomycetota</taxon>
        <taxon>Actinomycetes</taxon>
        <taxon>Mycobacteriales</taxon>
        <taxon>Nocardiaceae</taxon>
        <taxon>Nocardia</taxon>
    </lineage>
</organism>
<dbReference type="Proteomes" id="UP000037179">
    <property type="component" value="Unassembled WGS sequence"/>
</dbReference>
<dbReference type="AlphaFoldDB" id="A0ABC9YVS9"/>
<dbReference type="InterPro" id="IPR021373">
    <property type="entry name" value="DUF2993"/>
</dbReference>
<protein>
    <recommendedName>
        <fullName evidence="3">DUF2993 domain-containing protein</fullName>
    </recommendedName>
</protein>
<name>A0ABC9YVS9_9NOCA</name>
<dbReference type="Pfam" id="PF11209">
    <property type="entry name" value="LmeA"/>
    <property type="match status" value="1"/>
</dbReference>
<dbReference type="RefSeq" id="WP_036551665.1">
    <property type="nucleotide sequence ID" value="NZ_AP028459.1"/>
</dbReference>
<accession>A0ABC9YVS9</accession>
<evidence type="ECO:0008006" key="3">
    <source>
        <dbReference type="Google" id="ProtNLM"/>
    </source>
</evidence>
<reference evidence="2" key="1">
    <citation type="submission" date="2015-07" db="EMBL/GenBank/DDBJ databases">
        <title>Nocardia seriolae U-1 whole genome shotgun sequence.</title>
        <authorList>
            <person name="Imajoh M."/>
            <person name="Fukumoto Y."/>
            <person name="Sukeda M."/>
            <person name="Yamane J."/>
            <person name="Yamasaki K."/>
            <person name="Shimizu M."/>
            <person name="Ohnishi K."/>
            <person name="Oshima S."/>
        </authorList>
    </citation>
    <scope>NUCLEOTIDE SEQUENCE [LARGE SCALE GENOMIC DNA]</scope>
    <source>
        <strain evidence="2">U-1</strain>
    </source>
</reference>